<keyword evidence="2" id="KW-1185">Reference proteome</keyword>
<gene>
    <name evidence="1" type="ORF">CCAP1982_LOCUS543</name>
</gene>
<proteinExistence type="predicted"/>
<name>A0A811TY09_CERCA</name>
<evidence type="ECO:0000313" key="2">
    <source>
        <dbReference type="Proteomes" id="UP000606786"/>
    </source>
</evidence>
<dbReference type="EMBL" id="CAJHJT010000001">
    <property type="protein sequence ID" value="CAD6991629.1"/>
    <property type="molecule type" value="Genomic_DNA"/>
</dbReference>
<organism evidence="1 2">
    <name type="scientific">Ceratitis capitata</name>
    <name type="common">Mediterranean fruit fly</name>
    <name type="synonym">Tephritis capitata</name>
    <dbReference type="NCBI Taxonomy" id="7213"/>
    <lineage>
        <taxon>Eukaryota</taxon>
        <taxon>Metazoa</taxon>
        <taxon>Ecdysozoa</taxon>
        <taxon>Arthropoda</taxon>
        <taxon>Hexapoda</taxon>
        <taxon>Insecta</taxon>
        <taxon>Pterygota</taxon>
        <taxon>Neoptera</taxon>
        <taxon>Endopterygota</taxon>
        <taxon>Diptera</taxon>
        <taxon>Brachycera</taxon>
        <taxon>Muscomorpha</taxon>
        <taxon>Tephritoidea</taxon>
        <taxon>Tephritidae</taxon>
        <taxon>Ceratitis</taxon>
        <taxon>Ceratitis</taxon>
    </lineage>
</organism>
<reference evidence="1" key="1">
    <citation type="submission" date="2020-11" db="EMBL/GenBank/DDBJ databases">
        <authorList>
            <person name="Whitehead M."/>
        </authorList>
    </citation>
    <scope>NUCLEOTIDE SEQUENCE</scope>
    <source>
        <strain evidence="1">EGII</strain>
    </source>
</reference>
<dbReference type="AlphaFoldDB" id="A0A811TY09"/>
<comment type="caution">
    <text evidence="1">The sequence shown here is derived from an EMBL/GenBank/DDBJ whole genome shotgun (WGS) entry which is preliminary data.</text>
</comment>
<sequence>FQTQLFHQQKNRDCFEFPCLLGLPLPLPAKRIPLPHLLSGKSSINMPPRLVQACTLEWHT</sequence>
<protein>
    <submittedName>
        <fullName evidence="1">(Mediterranean fruit fly) hypothetical protein</fullName>
    </submittedName>
</protein>
<evidence type="ECO:0000313" key="1">
    <source>
        <dbReference type="EMBL" id="CAD6991629.1"/>
    </source>
</evidence>
<feature type="non-terminal residue" evidence="1">
    <location>
        <position position="1"/>
    </location>
</feature>
<accession>A0A811TY09</accession>
<dbReference type="Proteomes" id="UP000606786">
    <property type="component" value="Unassembled WGS sequence"/>
</dbReference>